<sequence length="422" mass="43098">MARTRVARTQVAQVARTPVAPAQASTPVSQRVLAPDVARGAMLLLIALANAHLYVTGRELGFRGYPAPEVMGAAERVVTAVQLTLVDGRAFPLFSLLFGYGVVQLARRRRGAGSPEPAVVRLVRRRGWWMLLIGAVHGVLLWPGDVVGAYGLIAVLFAGALVRGRLRALLVAGVLLVALAGAGEGLRTPGGTTAMVPSLGEDDVLPALGYRLLEWPSVGVLAQGVGLVGAVAAGAWAARRRLLDEPARHRRLLVRVAVAGVLLAVAGGLPLALIASGVWAGPSLGAQALAGAAHGLGGYAGGAGYAALFGLLAARAVGAGQRPGPVVTALAACGQRSLSCYLAQSVLFCAVLVSWGASWGGGLAPRGGLVVTAAVAAATWALTVLLARALHARDRRGPAEVLLRRLTYGGRSGVPVTVDVRG</sequence>
<evidence type="ECO:0000313" key="3">
    <source>
        <dbReference type="EMBL" id="GAA4986802.1"/>
    </source>
</evidence>
<organism evidence="3 4">
    <name type="scientific">Kineococcus glutinatus</name>
    <dbReference type="NCBI Taxonomy" id="1070872"/>
    <lineage>
        <taxon>Bacteria</taxon>
        <taxon>Bacillati</taxon>
        <taxon>Actinomycetota</taxon>
        <taxon>Actinomycetes</taxon>
        <taxon>Kineosporiales</taxon>
        <taxon>Kineosporiaceae</taxon>
        <taxon>Kineococcus</taxon>
    </lineage>
</organism>
<protein>
    <submittedName>
        <fullName evidence="3">DUF418 domain-containing protein</fullName>
    </submittedName>
</protein>
<proteinExistence type="predicted"/>
<dbReference type="PANTHER" id="PTHR30590">
    <property type="entry name" value="INNER MEMBRANE PROTEIN"/>
    <property type="match status" value="1"/>
</dbReference>
<keyword evidence="1" id="KW-0472">Membrane</keyword>
<keyword evidence="4" id="KW-1185">Reference proteome</keyword>
<dbReference type="RefSeq" id="WP_345713066.1">
    <property type="nucleotide sequence ID" value="NZ_BAABIL010000428.1"/>
</dbReference>
<keyword evidence="1" id="KW-0812">Transmembrane</keyword>
<feature type="transmembrane region" description="Helical" evidence="1">
    <location>
        <begin position="148"/>
        <end position="164"/>
    </location>
</feature>
<evidence type="ECO:0000256" key="1">
    <source>
        <dbReference type="SAM" id="Phobius"/>
    </source>
</evidence>
<keyword evidence="1" id="KW-1133">Transmembrane helix</keyword>
<name>A0ABP9I398_9ACTN</name>
<comment type="caution">
    <text evidence="3">The sequence shown here is derived from an EMBL/GenBank/DDBJ whole genome shotgun (WGS) entry which is preliminary data.</text>
</comment>
<feature type="domain" description="DUF418" evidence="2">
    <location>
        <begin position="237"/>
        <end position="409"/>
    </location>
</feature>
<gene>
    <name evidence="3" type="ORF">GCM10023225_26230</name>
</gene>
<feature type="transmembrane region" description="Helical" evidence="1">
    <location>
        <begin position="369"/>
        <end position="387"/>
    </location>
</feature>
<evidence type="ECO:0000259" key="2">
    <source>
        <dbReference type="Pfam" id="PF04235"/>
    </source>
</evidence>
<accession>A0ABP9I398</accession>
<dbReference type="Proteomes" id="UP001501195">
    <property type="component" value="Unassembled WGS sequence"/>
</dbReference>
<evidence type="ECO:0000313" key="4">
    <source>
        <dbReference type="Proteomes" id="UP001501195"/>
    </source>
</evidence>
<feature type="transmembrane region" description="Helical" evidence="1">
    <location>
        <begin position="37"/>
        <end position="55"/>
    </location>
</feature>
<feature type="transmembrane region" description="Helical" evidence="1">
    <location>
        <begin position="299"/>
        <end position="317"/>
    </location>
</feature>
<dbReference type="InterPro" id="IPR007349">
    <property type="entry name" value="DUF418"/>
</dbReference>
<feature type="transmembrane region" description="Helical" evidence="1">
    <location>
        <begin position="169"/>
        <end position="186"/>
    </location>
</feature>
<feature type="transmembrane region" description="Helical" evidence="1">
    <location>
        <begin position="256"/>
        <end position="279"/>
    </location>
</feature>
<dbReference type="EMBL" id="BAABIL010000428">
    <property type="protein sequence ID" value="GAA4986802.1"/>
    <property type="molecule type" value="Genomic_DNA"/>
</dbReference>
<dbReference type="PANTHER" id="PTHR30590:SF2">
    <property type="entry name" value="INNER MEMBRANE PROTEIN"/>
    <property type="match status" value="1"/>
</dbReference>
<dbReference type="InterPro" id="IPR052529">
    <property type="entry name" value="Bact_Transport_Assoc"/>
</dbReference>
<reference evidence="4" key="1">
    <citation type="journal article" date="2019" name="Int. J. Syst. Evol. Microbiol.">
        <title>The Global Catalogue of Microorganisms (GCM) 10K type strain sequencing project: providing services to taxonomists for standard genome sequencing and annotation.</title>
        <authorList>
            <consortium name="The Broad Institute Genomics Platform"/>
            <consortium name="The Broad Institute Genome Sequencing Center for Infectious Disease"/>
            <person name="Wu L."/>
            <person name="Ma J."/>
        </authorList>
    </citation>
    <scope>NUCLEOTIDE SEQUENCE [LARGE SCALE GENOMIC DNA]</scope>
    <source>
        <strain evidence="4">JCM 18126</strain>
    </source>
</reference>
<feature type="transmembrane region" description="Helical" evidence="1">
    <location>
        <begin position="338"/>
        <end position="357"/>
    </location>
</feature>
<dbReference type="Pfam" id="PF04235">
    <property type="entry name" value="DUF418"/>
    <property type="match status" value="1"/>
</dbReference>
<feature type="transmembrane region" description="Helical" evidence="1">
    <location>
        <begin position="215"/>
        <end position="236"/>
    </location>
</feature>